<dbReference type="EMBL" id="CAJNOV010016595">
    <property type="protein sequence ID" value="CAF1593361.1"/>
    <property type="molecule type" value="Genomic_DNA"/>
</dbReference>
<reference evidence="1" key="1">
    <citation type="submission" date="2021-02" db="EMBL/GenBank/DDBJ databases">
        <authorList>
            <person name="Nowell W R."/>
        </authorList>
    </citation>
    <scope>NUCLEOTIDE SEQUENCE</scope>
</reference>
<gene>
    <name evidence="2" type="ORF">BYL167_LOCUS6012</name>
    <name evidence="1" type="ORF">CJN711_LOCUS34300</name>
</gene>
<protein>
    <submittedName>
        <fullName evidence="1">Uncharacterized protein</fullName>
    </submittedName>
</protein>
<dbReference type="AlphaFoldDB" id="A0A816AAC4"/>
<dbReference type="Proteomes" id="UP000663855">
    <property type="component" value="Unassembled WGS sequence"/>
</dbReference>
<evidence type="ECO:0000313" key="2">
    <source>
        <dbReference type="EMBL" id="CAF3853944.1"/>
    </source>
</evidence>
<accession>A0A816AAC4</accession>
<proteinExistence type="predicted"/>
<organism evidence="1 3">
    <name type="scientific">Rotaria magnacalcarata</name>
    <dbReference type="NCBI Taxonomy" id="392030"/>
    <lineage>
        <taxon>Eukaryota</taxon>
        <taxon>Metazoa</taxon>
        <taxon>Spiralia</taxon>
        <taxon>Gnathifera</taxon>
        <taxon>Rotifera</taxon>
        <taxon>Eurotatoria</taxon>
        <taxon>Bdelloidea</taxon>
        <taxon>Philodinida</taxon>
        <taxon>Philodinidae</taxon>
        <taxon>Rotaria</taxon>
    </lineage>
</organism>
<name>A0A816AAC4_9BILA</name>
<evidence type="ECO:0000313" key="1">
    <source>
        <dbReference type="EMBL" id="CAF1593361.1"/>
    </source>
</evidence>
<dbReference type="Proteomes" id="UP000681967">
    <property type="component" value="Unassembled WGS sequence"/>
</dbReference>
<sequence length="249" mass="28361">MNSVEKITTFIPKFKQQLLFLNEREKLFNESNDNLTQPIVSSSASSNLNLSSSSSFSESISDCGSKEFISNATSESDQSLIVQEKNALFPDKYVMPPLPNTLRKDIQNGALNKFDPHYSNRQILIEAVANDLIDKYNMFYPTHKQFKVIDEAIVECLKLPLIQENITIQRGWAAIQNQVLTKNELITTTCNIIEDILFDSCQTVNSIIGNIVNEIRIRSSTEEQQKTFLTIEEHFKLVTTKVIDKKQAY</sequence>
<dbReference type="EMBL" id="CAJOBH010001422">
    <property type="protein sequence ID" value="CAF3853944.1"/>
    <property type="molecule type" value="Genomic_DNA"/>
</dbReference>
<comment type="caution">
    <text evidence="1">The sequence shown here is derived from an EMBL/GenBank/DDBJ whole genome shotgun (WGS) entry which is preliminary data.</text>
</comment>
<evidence type="ECO:0000313" key="3">
    <source>
        <dbReference type="Proteomes" id="UP000663855"/>
    </source>
</evidence>